<dbReference type="EMBL" id="DSQF01000025">
    <property type="protein sequence ID" value="HGZ44185.1"/>
    <property type="molecule type" value="Genomic_DNA"/>
</dbReference>
<evidence type="ECO:0000256" key="2">
    <source>
        <dbReference type="SAM" id="Phobius"/>
    </source>
</evidence>
<feature type="compositionally biased region" description="Low complexity" evidence="1">
    <location>
        <begin position="157"/>
        <end position="171"/>
    </location>
</feature>
<dbReference type="PANTHER" id="PTHR22911">
    <property type="entry name" value="ACYL-MALONYL CONDENSING ENZYME-RELATED"/>
    <property type="match status" value="1"/>
</dbReference>
<keyword evidence="2" id="KW-0472">Membrane</keyword>
<protein>
    <submittedName>
        <fullName evidence="4">EamA family transporter</fullName>
    </submittedName>
</protein>
<reference evidence="4" key="1">
    <citation type="journal article" date="2020" name="mSystems">
        <title>Genome- and Community-Level Interaction Insights into Carbon Utilization and Element Cycling Functions of Hydrothermarchaeota in Hydrothermal Sediment.</title>
        <authorList>
            <person name="Zhou Z."/>
            <person name="Liu Y."/>
            <person name="Xu W."/>
            <person name="Pan J."/>
            <person name="Luo Z.H."/>
            <person name="Li M."/>
        </authorList>
    </citation>
    <scope>NUCLEOTIDE SEQUENCE [LARGE SCALE GENOMIC DNA]</scope>
    <source>
        <strain evidence="4">SpSt-381</strain>
    </source>
</reference>
<dbReference type="InterPro" id="IPR037185">
    <property type="entry name" value="EmrE-like"/>
</dbReference>
<dbReference type="Gene3D" id="1.10.3730.20">
    <property type="match status" value="1"/>
</dbReference>
<dbReference type="PANTHER" id="PTHR22911:SF137">
    <property type="entry name" value="SOLUTE CARRIER FAMILY 35 MEMBER G2-RELATED"/>
    <property type="match status" value="1"/>
</dbReference>
<dbReference type="InterPro" id="IPR000620">
    <property type="entry name" value="EamA_dom"/>
</dbReference>
<keyword evidence="2" id="KW-0812">Transmembrane</keyword>
<proteinExistence type="predicted"/>
<sequence>MKAMWLAILAGACWGVGEVCTKMVLHTHRVGPVTAIAVRATVALPVLWVAALAATHGLGLEPRHGWRTMPPGDVLRLVLGSGLVAGAAGMILFYAALNLDDISRVKPVAFTVAPAVAVLLGWLLLREPMTARKAVALAMILAGVGLLSGAPAQREGAAGAAAPRAAPPMAEVGRGADSP</sequence>
<comment type="caution">
    <text evidence="4">The sequence shown here is derived from an EMBL/GenBank/DDBJ whole genome shotgun (WGS) entry which is preliminary data.</text>
</comment>
<keyword evidence="2" id="KW-1133">Transmembrane helix</keyword>
<feature type="transmembrane region" description="Helical" evidence="2">
    <location>
        <begin position="74"/>
        <end position="96"/>
    </location>
</feature>
<gene>
    <name evidence="4" type="ORF">ENR23_12360</name>
</gene>
<feature type="region of interest" description="Disordered" evidence="1">
    <location>
        <begin position="157"/>
        <end position="179"/>
    </location>
</feature>
<feature type="domain" description="EamA" evidence="3">
    <location>
        <begin position="2"/>
        <end position="148"/>
    </location>
</feature>
<dbReference type="Pfam" id="PF00892">
    <property type="entry name" value="EamA"/>
    <property type="match status" value="1"/>
</dbReference>
<feature type="transmembrane region" description="Helical" evidence="2">
    <location>
        <begin position="33"/>
        <end position="54"/>
    </location>
</feature>
<name>A0A832I6B3_UNCEI</name>
<evidence type="ECO:0000313" key="4">
    <source>
        <dbReference type="EMBL" id="HGZ44185.1"/>
    </source>
</evidence>
<evidence type="ECO:0000256" key="1">
    <source>
        <dbReference type="SAM" id="MobiDB-lite"/>
    </source>
</evidence>
<dbReference type="SUPFAM" id="SSF103481">
    <property type="entry name" value="Multidrug resistance efflux transporter EmrE"/>
    <property type="match status" value="1"/>
</dbReference>
<dbReference type="AlphaFoldDB" id="A0A832I6B3"/>
<evidence type="ECO:0000259" key="3">
    <source>
        <dbReference type="Pfam" id="PF00892"/>
    </source>
</evidence>
<feature type="transmembrane region" description="Helical" evidence="2">
    <location>
        <begin position="108"/>
        <end position="125"/>
    </location>
</feature>
<organism evidence="4">
    <name type="scientific">Eiseniibacteriota bacterium</name>
    <dbReference type="NCBI Taxonomy" id="2212470"/>
    <lineage>
        <taxon>Bacteria</taxon>
        <taxon>Candidatus Eiseniibacteriota</taxon>
    </lineage>
</organism>
<dbReference type="GO" id="GO:0016020">
    <property type="term" value="C:membrane"/>
    <property type="evidence" value="ECO:0007669"/>
    <property type="project" value="InterPro"/>
</dbReference>
<accession>A0A832I6B3</accession>